<dbReference type="AlphaFoldDB" id="A0A9X4PB95"/>
<dbReference type="RefSeq" id="WP_279571873.1">
    <property type="nucleotide sequence ID" value="NZ_LWID01000001.1"/>
</dbReference>
<evidence type="ECO:0000256" key="1">
    <source>
        <dbReference type="SAM" id="Phobius"/>
    </source>
</evidence>
<name>A0A9X4PB95_9PAST</name>
<evidence type="ECO:0000313" key="3">
    <source>
        <dbReference type="Proteomes" id="UP001155500"/>
    </source>
</evidence>
<keyword evidence="3" id="KW-1185">Reference proteome</keyword>
<accession>A0A9X4PB95</accession>
<keyword evidence="1" id="KW-0472">Membrane</keyword>
<reference evidence="2" key="1">
    <citation type="submission" date="2016-03" db="EMBL/GenBank/DDBJ databases">
        <title>Co-evolution between Pasteurellaceae and their hosts.</title>
        <authorList>
            <person name="Hansen M.J."/>
            <person name="Bojesen A.M."/>
            <person name="Planet P."/>
        </authorList>
    </citation>
    <scope>NUCLEOTIDE SEQUENCE</scope>
    <source>
        <strain evidence="2">146/S8/89</strain>
    </source>
</reference>
<protein>
    <submittedName>
        <fullName evidence="2">Uncharacterized protein</fullName>
    </submittedName>
</protein>
<sequence length="78" mass="9029">MFLANTQKGTPKGVPLFHGVGARGFWQFFAFLAIIIIGLFKRILGLNMLILLAFACLKWWKKMMVDVDEIENQTQRRE</sequence>
<organism evidence="2 3">
    <name type="scientific">Volucribacter amazonae</name>
    <dbReference type="NCBI Taxonomy" id="256731"/>
    <lineage>
        <taxon>Bacteria</taxon>
        <taxon>Pseudomonadati</taxon>
        <taxon>Pseudomonadota</taxon>
        <taxon>Gammaproteobacteria</taxon>
        <taxon>Pasteurellales</taxon>
        <taxon>Pasteurellaceae</taxon>
        <taxon>Volucribacter</taxon>
    </lineage>
</organism>
<proteinExistence type="predicted"/>
<comment type="caution">
    <text evidence="2">The sequence shown here is derived from an EMBL/GenBank/DDBJ whole genome shotgun (WGS) entry which is preliminary data.</text>
</comment>
<gene>
    <name evidence="2" type="ORF">A6A20_01805</name>
</gene>
<dbReference type="Proteomes" id="UP001155500">
    <property type="component" value="Unassembled WGS sequence"/>
</dbReference>
<keyword evidence="1" id="KW-0812">Transmembrane</keyword>
<dbReference type="EMBL" id="LWID01000001">
    <property type="protein sequence ID" value="MDG6894391.1"/>
    <property type="molecule type" value="Genomic_DNA"/>
</dbReference>
<keyword evidence="1" id="KW-1133">Transmembrane helix</keyword>
<evidence type="ECO:0000313" key="2">
    <source>
        <dbReference type="EMBL" id="MDG6894391.1"/>
    </source>
</evidence>
<feature type="transmembrane region" description="Helical" evidence="1">
    <location>
        <begin position="25"/>
        <end position="54"/>
    </location>
</feature>